<dbReference type="InterPro" id="IPR036890">
    <property type="entry name" value="HATPase_C_sf"/>
</dbReference>
<evidence type="ECO:0000313" key="9">
    <source>
        <dbReference type="EMBL" id="ABG62879.1"/>
    </source>
</evidence>
<dbReference type="PANTHER" id="PTHR41523">
    <property type="entry name" value="TWO-COMPONENT SYSTEM SENSOR PROTEIN"/>
    <property type="match status" value="1"/>
</dbReference>
<dbReference type="PANTHER" id="PTHR41523:SF8">
    <property type="entry name" value="ETHYLENE RESPONSE SENSOR PROTEIN"/>
    <property type="match status" value="1"/>
</dbReference>
<proteinExistence type="predicted"/>
<evidence type="ECO:0000256" key="5">
    <source>
        <dbReference type="ARBA" id="ARBA00022741"/>
    </source>
</evidence>
<dbReference type="KEGG" id="mes:Meso_1483"/>
<dbReference type="OrthoDB" id="341208at2"/>
<dbReference type="eggNOG" id="COG2203">
    <property type="taxonomic scope" value="Bacteria"/>
</dbReference>
<protein>
    <recommendedName>
        <fullName evidence="2">histidine kinase</fullName>
        <ecNumber evidence="2">2.7.13.3</ecNumber>
    </recommendedName>
</protein>
<organism evidence="9">
    <name type="scientific">Chelativorans sp. (strain BNC1)</name>
    <dbReference type="NCBI Taxonomy" id="266779"/>
    <lineage>
        <taxon>Bacteria</taxon>
        <taxon>Pseudomonadati</taxon>
        <taxon>Pseudomonadota</taxon>
        <taxon>Alphaproteobacteria</taxon>
        <taxon>Hyphomicrobiales</taxon>
        <taxon>Phyllobacteriaceae</taxon>
        <taxon>Chelativorans</taxon>
    </lineage>
</organism>
<dbReference type="Gene3D" id="3.30.450.40">
    <property type="match status" value="1"/>
</dbReference>
<dbReference type="EC" id="2.7.13.3" evidence="2"/>
<evidence type="ECO:0000256" key="1">
    <source>
        <dbReference type="ARBA" id="ARBA00000085"/>
    </source>
</evidence>
<dbReference type="SMART" id="SM00911">
    <property type="entry name" value="HWE_HK"/>
    <property type="match status" value="1"/>
</dbReference>
<dbReference type="SUPFAM" id="SSF55781">
    <property type="entry name" value="GAF domain-like"/>
    <property type="match status" value="1"/>
</dbReference>
<keyword evidence="5" id="KW-0547">Nucleotide-binding</keyword>
<evidence type="ECO:0000256" key="2">
    <source>
        <dbReference type="ARBA" id="ARBA00012438"/>
    </source>
</evidence>
<keyword evidence="6 9" id="KW-0418">Kinase</keyword>
<dbReference type="Pfam" id="PF07536">
    <property type="entry name" value="HWE_HK"/>
    <property type="match status" value="1"/>
</dbReference>
<evidence type="ECO:0000256" key="3">
    <source>
        <dbReference type="ARBA" id="ARBA00022553"/>
    </source>
</evidence>
<dbReference type="GO" id="GO:0004673">
    <property type="term" value="F:protein histidine kinase activity"/>
    <property type="evidence" value="ECO:0007669"/>
    <property type="project" value="UniProtKB-EC"/>
</dbReference>
<dbReference type="Gene3D" id="3.30.565.10">
    <property type="entry name" value="Histidine kinase-like ATPase, C-terminal domain"/>
    <property type="match status" value="1"/>
</dbReference>
<dbReference type="InterPro" id="IPR011102">
    <property type="entry name" value="Sig_transdc_His_kinase_HWE"/>
</dbReference>
<keyword evidence="7" id="KW-0067">ATP-binding</keyword>
<dbReference type="STRING" id="266779.Meso_1483"/>
<dbReference type="InterPro" id="IPR029016">
    <property type="entry name" value="GAF-like_dom_sf"/>
</dbReference>
<feature type="domain" description="Signal transduction histidine kinase HWE region" evidence="8">
    <location>
        <begin position="197"/>
        <end position="285"/>
    </location>
</feature>
<evidence type="ECO:0000256" key="4">
    <source>
        <dbReference type="ARBA" id="ARBA00022679"/>
    </source>
</evidence>
<dbReference type="eggNOG" id="COG3920">
    <property type="taxonomic scope" value="Bacteria"/>
</dbReference>
<name>Q11I96_CHESB</name>
<gene>
    <name evidence="9" type="ordered locus">Meso_1483</name>
</gene>
<evidence type="ECO:0000256" key="7">
    <source>
        <dbReference type="ARBA" id="ARBA00022840"/>
    </source>
</evidence>
<keyword evidence="4 9" id="KW-0808">Transferase</keyword>
<evidence type="ECO:0000259" key="8">
    <source>
        <dbReference type="SMART" id="SM00911"/>
    </source>
</evidence>
<dbReference type="GO" id="GO:0005524">
    <property type="term" value="F:ATP binding"/>
    <property type="evidence" value="ECO:0007669"/>
    <property type="project" value="UniProtKB-KW"/>
</dbReference>
<accession>Q11I96</accession>
<dbReference type="Pfam" id="PF13185">
    <property type="entry name" value="GAF_2"/>
    <property type="match status" value="1"/>
</dbReference>
<evidence type="ECO:0000256" key="6">
    <source>
        <dbReference type="ARBA" id="ARBA00022777"/>
    </source>
</evidence>
<reference evidence="9" key="1">
    <citation type="submission" date="2006-06" db="EMBL/GenBank/DDBJ databases">
        <title>Complete sequence of chromosome of Chelativorans sp. BNC1.</title>
        <authorList>
            <consortium name="US DOE Joint Genome Institute"/>
            <person name="Copeland A."/>
            <person name="Lucas S."/>
            <person name="Lapidus A."/>
            <person name="Barry K."/>
            <person name="Detter J.C."/>
            <person name="Glavina del Rio T."/>
            <person name="Hammon N."/>
            <person name="Israni S."/>
            <person name="Dalin E."/>
            <person name="Tice H."/>
            <person name="Pitluck S."/>
            <person name="Chertkov O."/>
            <person name="Brettin T."/>
            <person name="Bruce D."/>
            <person name="Han C."/>
            <person name="Tapia R."/>
            <person name="Gilna P."/>
            <person name="Schmutz J."/>
            <person name="Larimer F."/>
            <person name="Land M."/>
            <person name="Hauser L."/>
            <person name="Kyrpides N."/>
            <person name="Mikhailova N."/>
            <person name="Richardson P."/>
        </authorList>
    </citation>
    <scope>NUCLEOTIDE SEQUENCE</scope>
    <source>
        <strain evidence="9">BNC1</strain>
    </source>
</reference>
<dbReference type="InterPro" id="IPR003018">
    <property type="entry name" value="GAF"/>
</dbReference>
<comment type="catalytic activity">
    <reaction evidence="1">
        <text>ATP + protein L-histidine = ADP + protein N-phospho-L-histidine.</text>
        <dbReference type="EC" id="2.7.13.3"/>
    </reaction>
</comment>
<dbReference type="AlphaFoldDB" id="Q11I96"/>
<dbReference type="SUPFAM" id="SSF55874">
    <property type="entry name" value="ATPase domain of HSP90 chaperone/DNA topoisomerase II/histidine kinase"/>
    <property type="match status" value="1"/>
</dbReference>
<sequence>MPSFADVFITDELNRRAPKKPDYLQEKLALQELVVRMVDAPEEVLPRFVDLALEITGGVSAGISLYEGDDTRVFRWRYLRGTLASFEGMPTPRDYSPCGVTLDENRPVLALHPERAYSWIADAGITVPEVLLVPIHVGGKKPFGTLWIVSREAGHFDGGDARTMTELATFVGGALSLHESQMRLSRALEEQERLAAEMDHRIKNLFAIAESMIRTTARSTSTKEEMALALSGRLHALSAAHSLVRRKVRHNEEGLRTTELGEIIDTIIRPHAPDLSARFQLEGPQVACGDKAADGIALAMHELATNASKYGALSTEEGRVDICWRSADDLLTIVWTESGGPSIESAPKSTGYGSRLVHATVTRQFGGKLEYDWQASGLVVTITLPLGNLLT</sequence>
<dbReference type="EMBL" id="CP000390">
    <property type="protein sequence ID" value="ABG62879.1"/>
    <property type="molecule type" value="Genomic_DNA"/>
</dbReference>
<keyword evidence="3" id="KW-0597">Phosphoprotein</keyword>
<dbReference type="HOGENOM" id="CLU_058042_0_0_5"/>